<sequence>MKTDFEELFRISEENRRLAADMFASLTPEQWATPSLCSGWTVREVAAHLLAPLETRFSWFRVLRTVIRYRGDLDRYLDEQTREWAERPTDELVAGIRRLAGRQLNVPFVGPFGPMTDTCIHLRDAARPLGLDVNPPPSSWRAAMDFLVSKPGARAFLPASRLNGLRLIATDQDWAWGEGSEIHGPSEALTLAVTGRAVALPDLEGPGVELLRERITD</sequence>
<dbReference type="SUPFAM" id="SSF109854">
    <property type="entry name" value="DinB/YfiT-like putative metalloenzymes"/>
    <property type="match status" value="1"/>
</dbReference>
<dbReference type="InterPro" id="IPR024344">
    <property type="entry name" value="MDMPI_metal-binding"/>
</dbReference>
<evidence type="ECO:0000259" key="1">
    <source>
        <dbReference type="Pfam" id="PF11716"/>
    </source>
</evidence>
<dbReference type="InterPro" id="IPR017517">
    <property type="entry name" value="Maleyloyr_isom"/>
</dbReference>
<reference evidence="2 3" key="1">
    <citation type="submission" date="2019-03" db="EMBL/GenBank/DDBJ databases">
        <title>Draft genome sequences of novel Actinobacteria.</title>
        <authorList>
            <person name="Sahin N."/>
            <person name="Ay H."/>
            <person name="Saygin H."/>
        </authorList>
    </citation>
    <scope>NUCLEOTIDE SEQUENCE [LARGE SCALE GENOMIC DNA]</scope>
    <source>
        <strain evidence="2 3">5K548</strain>
    </source>
</reference>
<dbReference type="Gene3D" id="1.20.120.450">
    <property type="entry name" value="dinb family like domain"/>
    <property type="match status" value="1"/>
</dbReference>
<dbReference type="EMBL" id="SMLA01000034">
    <property type="protein sequence ID" value="TDD85678.1"/>
    <property type="molecule type" value="Genomic_DNA"/>
</dbReference>
<dbReference type="RefSeq" id="WP_132684779.1">
    <property type="nucleotide sequence ID" value="NZ_SMLA01000034.1"/>
</dbReference>
<evidence type="ECO:0000313" key="2">
    <source>
        <dbReference type="EMBL" id="TDD85678.1"/>
    </source>
</evidence>
<dbReference type="Pfam" id="PF11716">
    <property type="entry name" value="MDMPI_N"/>
    <property type="match status" value="1"/>
</dbReference>
<proteinExistence type="predicted"/>
<dbReference type="GO" id="GO:0046872">
    <property type="term" value="F:metal ion binding"/>
    <property type="evidence" value="ECO:0007669"/>
    <property type="project" value="InterPro"/>
</dbReference>
<dbReference type="GO" id="GO:0016853">
    <property type="term" value="F:isomerase activity"/>
    <property type="evidence" value="ECO:0007669"/>
    <property type="project" value="UniProtKB-KW"/>
</dbReference>
<comment type="caution">
    <text evidence="2">The sequence shown here is derived from an EMBL/GenBank/DDBJ whole genome shotgun (WGS) entry which is preliminary data.</text>
</comment>
<organism evidence="2 3">
    <name type="scientific">Saccharopolyspora karakumensis</name>
    <dbReference type="NCBI Taxonomy" id="2530386"/>
    <lineage>
        <taxon>Bacteria</taxon>
        <taxon>Bacillati</taxon>
        <taxon>Actinomycetota</taxon>
        <taxon>Actinomycetes</taxon>
        <taxon>Pseudonocardiales</taxon>
        <taxon>Pseudonocardiaceae</taxon>
        <taxon>Saccharopolyspora</taxon>
    </lineage>
</organism>
<dbReference type="AlphaFoldDB" id="A0A4R5BGC8"/>
<dbReference type="InterPro" id="IPR034660">
    <property type="entry name" value="DinB/YfiT-like"/>
</dbReference>
<accession>A0A4R5BGC8</accession>
<keyword evidence="3" id="KW-1185">Reference proteome</keyword>
<gene>
    <name evidence="2" type="ORF">E1202_20550</name>
</gene>
<dbReference type="NCBIfam" id="TIGR03083">
    <property type="entry name" value="maleylpyruvate isomerase family mycothiol-dependent enzyme"/>
    <property type="match status" value="1"/>
</dbReference>
<name>A0A4R5BGC8_9PSEU</name>
<protein>
    <submittedName>
        <fullName evidence="2">Maleylpyruvate isomerase family mycothiol-dependent enzyme</fullName>
    </submittedName>
</protein>
<feature type="domain" description="Mycothiol-dependent maleylpyruvate isomerase metal-binding" evidence="1">
    <location>
        <begin position="19"/>
        <end position="102"/>
    </location>
</feature>
<keyword evidence="2" id="KW-0670">Pyruvate</keyword>
<dbReference type="Proteomes" id="UP000294723">
    <property type="component" value="Unassembled WGS sequence"/>
</dbReference>
<keyword evidence="2" id="KW-0413">Isomerase</keyword>
<evidence type="ECO:0000313" key="3">
    <source>
        <dbReference type="Proteomes" id="UP000294723"/>
    </source>
</evidence>